<keyword evidence="2" id="KW-1185">Reference proteome</keyword>
<gene>
    <name evidence="1" type="ORF">A3Q56_01237</name>
</gene>
<dbReference type="AlphaFoldDB" id="A0A177BA13"/>
<dbReference type="EMBL" id="LWCA01000089">
    <property type="protein sequence ID" value="OAF71010.1"/>
    <property type="molecule type" value="Genomic_DNA"/>
</dbReference>
<evidence type="ECO:0000313" key="2">
    <source>
        <dbReference type="Proteomes" id="UP000078046"/>
    </source>
</evidence>
<accession>A0A177BA13</accession>
<protein>
    <recommendedName>
        <fullName evidence="3">Tc1-like transposase DDE domain-containing protein</fullName>
    </recommendedName>
</protein>
<proteinExistence type="predicted"/>
<evidence type="ECO:0008006" key="3">
    <source>
        <dbReference type="Google" id="ProtNLM"/>
    </source>
</evidence>
<name>A0A177BA13_9BILA</name>
<organism evidence="1 2">
    <name type="scientific">Intoshia linei</name>
    <dbReference type="NCBI Taxonomy" id="1819745"/>
    <lineage>
        <taxon>Eukaryota</taxon>
        <taxon>Metazoa</taxon>
        <taxon>Spiralia</taxon>
        <taxon>Lophotrochozoa</taxon>
        <taxon>Mesozoa</taxon>
        <taxon>Orthonectida</taxon>
        <taxon>Rhopaluridae</taxon>
        <taxon>Intoshia</taxon>
    </lineage>
</organism>
<comment type="caution">
    <text evidence="1">The sequence shown here is derived from an EMBL/GenBank/DDBJ whole genome shotgun (WGS) entry which is preliminary data.</text>
</comment>
<reference evidence="1 2" key="1">
    <citation type="submission" date="2016-04" db="EMBL/GenBank/DDBJ databases">
        <title>The genome of Intoshia linei affirms orthonectids as highly simplified spiralians.</title>
        <authorList>
            <person name="Mikhailov K.V."/>
            <person name="Slusarev G.S."/>
            <person name="Nikitin M.A."/>
            <person name="Logacheva M.D."/>
            <person name="Penin A."/>
            <person name="Aleoshin V."/>
            <person name="Panchin Y.V."/>
        </authorList>
    </citation>
    <scope>NUCLEOTIDE SEQUENCE [LARGE SCALE GENOMIC DNA]</scope>
    <source>
        <strain evidence="1">Intl2013</strain>
        <tissue evidence="1">Whole animal</tissue>
    </source>
</reference>
<dbReference type="Proteomes" id="UP000078046">
    <property type="component" value="Unassembled WGS sequence"/>
</dbReference>
<evidence type="ECO:0000313" key="1">
    <source>
        <dbReference type="EMBL" id="OAF71010.1"/>
    </source>
</evidence>
<sequence>MGLPLKSVNPMKNSKVARSNVILDNKIWHNRNLTKSNLRNTVIVRYLAQSLRNDTTDIFMENFSAVSKLHDLMSIQRSEIVSLNFWGGQKKSQATMQCLTSCTSDYLHYLYQLSLQKIPFSPDKRGQYSGGICSNAVPPEEVPAYTIGRASQLHGDIGTSLAYTTLKSRQFNGILSTVHTADNLGIPLKTAENSRGLQQSGVQNMNIFSFCVENIEFLVPIGRSLTTDIFITEIKQCVYYKWRNGRVVEIYITPKQYSTRPFRNNIQFKPPFEIPSTLFQFLNPIENVFIVWKNSVKRACVQTNEIRSNCSEGQEYMRQPLYDYLTDKWWSVRKRPVALEGRYPYVGLVVDSTSVYRSSGIEIHSKRLWDGKNDVRLATICTRGKDIITLNLWIQYMSMYSDGEYPRIIAMMYTKSMKPENESRSKIGCRSNIITASSKGSNLHCISAMTSNRMLLFQNRRGSYSGDDCQHWFRGLINCCLQLSISSPTFVIDNAPIHSRLETVISADGVELLKLAPLLVSAQSNRIGMEFHSPLFQRCAYFRKNSSLRNILSSDDSPCS</sequence>